<accession>A0ABY5PG01</accession>
<dbReference type="SUPFAM" id="SSF158472">
    <property type="entry name" value="HAMP domain-like"/>
    <property type="match status" value="1"/>
</dbReference>
<evidence type="ECO:0000256" key="6">
    <source>
        <dbReference type="ARBA" id="ARBA00022692"/>
    </source>
</evidence>
<keyword evidence="7 15" id="KW-0418">Kinase</keyword>
<dbReference type="PRINTS" id="PR00344">
    <property type="entry name" value="BCTRLSENSOR"/>
</dbReference>
<organism evidence="15 16">
    <name type="scientific">Svornostia abyssi</name>
    <dbReference type="NCBI Taxonomy" id="2898438"/>
    <lineage>
        <taxon>Bacteria</taxon>
        <taxon>Bacillati</taxon>
        <taxon>Actinomycetota</taxon>
        <taxon>Thermoleophilia</taxon>
        <taxon>Solirubrobacterales</taxon>
        <taxon>Baekduiaceae</taxon>
        <taxon>Svornostia</taxon>
    </lineage>
</organism>
<dbReference type="InterPro" id="IPR003660">
    <property type="entry name" value="HAMP_dom"/>
</dbReference>
<dbReference type="Pfam" id="PF02518">
    <property type="entry name" value="HATPase_c"/>
    <property type="match status" value="1"/>
</dbReference>
<sequence>MSLRARLVAGLLVLSALGLILLAAITYAEQRSFLLDRTDQQATSAIPAVTREVYKDVMGGGEGAGAPPGEIGRPPRGGPDRDLPAGTYGQIRTADGQVQGEVTLGFDTTDAASPDLPEDLPLGEATTVSTDDGRYRVLAEQNYGGLVTVAAIPLSDVDETLNRLLVVEGLVIVGILIVLGGSAWWVVGIGLRPLDRIGETAGAIAAGDLGRRVEPADDRTEVGRLGLALNAMLGRLEQAFAQRHASEQRLRRFVADASHELRTPLASIRGYSELFRMGASSDPEETATAMRRIEQEAARMGVLVEDLLTLARLDEVRDPVREPVDLAVLANDAADDARAMAPDREITVTGQREVPAVGDPHQLRQVLANLVRNALVHTPPDAAIEIGARADASGRAVLRVRDHGQGLPSGTDPADLFERFWRAEGGRARGRGGAGLGLAIVAGIVEQHGGTVRAANAEGGGAEFVVELPMASPFKNSRSGVENPARAAAVPGSGDPA</sequence>
<dbReference type="PROSITE" id="PS50885">
    <property type="entry name" value="HAMP"/>
    <property type="match status" value="1"/>
</dbReference>
<keyword evidence="5" id="KW-0808">Transferase</keyword>
<dbReference type="PROSITE" id="PS50109">
    <property type="entry name" value="HIS_KIN"/>
    <property type="match status" value="1"/>
</dbReference>
<evidence type="ECO:0000313" key="15">
    <source>
        <dbReference type="EMBL" id="UUY03614.1"/>
    </source>
</evidence>
<evidence type="ECO:0000256" key="12">
    <source>
        <dbReference type="SAM" id="Phobius"/>
    </source>
</evidence>
<feature type="transmembrane region" description="Helical" evidence="12">
    <location>
        <begin position="164"/>
        <end position="187"/>
    </location>
</feature>
<comment type="subcellular location">
    <subcellularLocation>
        <location evidence="2">Cell membrane</location>
    </subcellularLocation>
</comment>
<dbReference type="PANTHER" id="PTHR45436:SF5">
    <property type="entry name" value="SENSOR HISTIDINE KINASE TRCS"/>
    <property type="match status" value="1"/>
</dbReference>
<feature type="region of interest" description="Disordered" evidence="11">
    <location>
        <begin position="474"/>
        <end position="497"/>
    </location>
</feature>
<evidence type="ECO:0000259" key="14">
    <source>
        <dbReference type="PROSITE" id="PS50885"/>
    </source>
</evidence>
<dbReference type="InterPro" id="IPR004358">
    <property type="entry name" value="Sig_transdc_His_kin-like_C"/>
</dbReference>
<evidence type="ECO:0000259" key="13">
    <source>
        <dbReference type="PROSITE" id="PS50109"/>
    </source>
</evidence>
<evidence type="ECO:0000256" key="2">
    <source>
        <dbReference type="ARBA" id="ARBA00004236"/>
    </source>
</evidence>
<dbReference type="Gene3D" id="3.30.565.10">
    <property type="entry name" value="Histidine kinase-like ATPase, C-terminal domain"/>
    <property type="match status" value="1"/>
</dbReference>
<dbReference type="EC" id="2.7.13.3" evidence="3"/>
<name>A0ABY5PG01_9ACTN</name>
<dbReference type="SMART" id="SM00387">
    <property type="entry name" value="HATPase_c"/>
    <property type="match status" value="1"/>
</dbReference>
<dbReference type="Gene3D" id="1.10.287.130">
    <property type="match status" value="1"/>
</dbReference>
<dbReference type="SMART" id="SM00388">
    <property type="entry name" value="HisKA"/>
    <property type="match status" value="1"/>
</dbReference>
<evidence type="ECO:0000256" key="3">
    <source>
        <dbReference type="ARBA" id="ARBA00012438"/>
    </source>
</evidence>
<dbReference type="CDD" id="cd00082">
    <property type="entry name" value="HisKA"/>
    <property type="match status" value="1"/>
</dbReference>
<feature type="domain" description="Histidine kinase" evidence="13">
    <location>
        <begin position="256"/>
        <end position="472"/>
    </location>
</feature>
<keyword evidence="6 12" id="KW-0812">Transmembrane</keyword>
<dbReference type="PANTHER" id="PTHR45436">
    <property type="entry name" value="SENSOR HISTIDINE KINASE YKOH"/>
    <property type="match status" value="1"/>
</dbReference>
<evidence type="ECO:0000256" key="8">
    <source>
        <dbReference type="ARBA" id="ARBA00022989"/>
    </source>
</evidence>
<evidence type="ECO:0000256" key="4">
    <source>
        <dbReference type="ARBA" id="ARBA00022553"/>
    </source>
</evidence>
<evidence type="ECO:0000256" key="7">
    <source>
        <dbReference type="ARBA" id="ARBA00022777"/>
    </source>
</evidence>
<dbReference type="SUPFAM" id="SSF55874">
    <property type="entry name" value="ATPase domain of HSP90 chaperone/DNA topoisomerase II/histidine kinase"/>
    <property type="match status" value="1"/>
</dbReference>
<dbReference type="Pfam" id="PF00672">
    <property type="entry name" value="HAMP"/>
    <property type="match status" value="1"/>
</dbReference>
<keyword evidence="10 12" id="KW-0472">Membrane</keyword>
<dbReference type="SUPFAM" id="SSF47384">
    <property type="entry name" value="Homodimeric domain of signal transducing histidine kinase"/>
    <property type="match status" value="1"/>
</dbReference>
<dbReference type="InterPro" id="IPR005467">
    <property type="entry name" value="His_kinase_dom"/>
</dbReference>
<proteinExistence type="predicted"/>
<feature type="domain" description="HAMP" evidence="14">
    <location>
        <begin position="188"/>
        <end position="241"/>
    </location>
</feature>
<evidence type="ECO:0000256" key="1">
    <source>
        <dbReference type="ARBA" id="ARBA00000085"/>
    </source>
</evidence>
<dbReference type="CDD" id="cd06225">
    <property type="entry name" value="HAMP"/>
    <property type="match status" value="1"/>
</dbReference>
<dbReference type="InterPro" id="IPR003661">
    <property type="entry name" value="HisK_dim/P_dom"/>
</dbReference>
<dbReference type="InterPro" id="IPR036890">
    <property type="entry name" value="HATPase_C_sf"/>
</dbReference>
<dbReference type="Gene3D" id="6.10.340.10">
    <property type="match status" value="1"/>
</dbReference>
<gene>
    <name evidence="15" type="ORF">LRS13_23585</name>
</gene>
<evidence type="ECO:0000256" key="9">
    <source>
        <dbReference type="ARBA" id="ARBA00023012"/>
    </source>
</evidence>
<dbReference type="CDD" id="cd00075">
    <property type="entry name" value="HATPase"/>
    <property type="match status" value="1"/>
</dbReference>
<dbReference type="InterPro" id="IPR036097">
    <property type="entry name" value="HisK_dim/P_sf"/>
</dbReference>
<keyword evidence="16" id="KW-1185">Reference proteome</keyword>
<keyword evidence="4" id="KW-0597">Phosphoprotein</keyword>
<evidence type="ECO:0000256" key="11">
    <source>
        <dbReference type="SAM" id="MobiDB-lite"/>
    </source>
</evidence>
<keyword evidence="8 12" id="KW-1133">Transmembrane helix</keyword>
<evidence type="ECO:0000313" key="16">
    <source>
        <dbReference type="Proteomes" id="UP001058860"/>
    </source>
</evidence>
<keyword evidence="9" id="KW-0902">Two-component regulatory system</keyword>
<comment type="catalytic activity">
    <reaction evidence="1">
        <text>ATP + protein L-histidine = ADP + protein N-phospho-L-histidine.</text>
        <dbReference type="EC" id="2.7.13.3"/>
    </reaction>
</comment>
<dbReference type="EMBL" id="CP088295">
    <property type="protein sequence ID" value="UUY03614.1"/>
    <property type="molecule type" value="Genomic_DNA"/>
</dbReference>
<dbReference type="Proteomes" id="UP001058860">
    <property type="component" value="Chromosome"/>
</dbReference>
<dbReference type="InterPro" id="IPR050428">
    <property type="entry name" value="TCS_sensor_his_kinase"/>
</dbReference>
<dbReference type="RefSeq" id="WP_353864116.1">
    <property type="nucleotide sequence ID" value="NZ_CP088295.1"/>
</dbReference>
<evidence type="ECO:0000256" key="10">
    <source>
        <dbReference type="ARBA" id="ARBA00023136"/>
    </source>
</evidence>
<protein>
    <recommendedName>
        <fullName evidence="3">histidine kinase</fullName>
        <ecNumber evidence="3">2.7.13.3</ecNumber>
    </recommendedName>
</protein>
<reference evidence="16" key="1">
    <citation type="submission" date="2021-11" db="EMBL/GenBank/DDBJ databases">
        <title>Cultivation dependent microbiological survey of springs from the worlds oldest radium mine currently devoted to the extraction of radon-saturated water.</title>
        <authorList>
            <person name="Kapinusova G."/>
            <person name="Smrhova T."/>
            <person name="Strejcek M."/>
            <person name="Suman J."/>
            <person name="Jani K."/>
            <person name="Pajer P."/>
            <person name="Uhlik O."/>
        </authorList>
    </citation>
    <scope>NUCLEOTIDE SEQUENCE [LARGE SCALE GENOMIC DNA]</scope>
    <source>
        <strain evidence="16">J379</strain>
    </source>
</reference>
<evidence type="ECO:0000256" key="5">
    <source>
        <dbReference type="ARBA" id="ARBA00022679"/>
    </source>
</evidence>
<dbReference type="Pfam" id="PF00512">
    <property type="entry name" value="HisKA"/>
    <property type="match status" value="1"/>
</dbReference>
<dbReference type="SMART" id="SM00304">
    <property type="entry name" value="HAMP"/>
    <property type="match status" value="1"/>
</dbReference>
<dbReference type="GO" id="GO:0016301">
    <property type="term" value="F:kinase activity"/>
    <property type="evidence" value="ECO:0007669"/>
    <property type="project" value="UniProtKB-KW"/>
</dbReference>
<feature type="region of interest" description="Disordered" evidence="11">
    <location>
        <begin position="57"/>
        <end position="84"/>
    </location>
</feature>
<dbReference type="InterPro" id="IPR003594">
    <property type="entry name" value="HATPase_dom"/>
</dbReference>